<organism evidence="2 3">
    <name type="scientific">Paludibaculum fermentans</name>
    <dbReference type="NCBI Taxonomy" id="1473598"/>
    <lineage>
        <taxon>Bacteria</taxon>
        <taxon>Pseudomonadati</taxon>
        <taxon>Acidobacteriota</taxon>
        <taxon>Terriglobia</taxon>
        <taxon>Bryobacterales</taxon>
        <taxon>Bryobacteraceae</taxon>
        <taxon>Paludibaculum</taxon>
    </lineage>
</organism>
<evidence type="ECO:0000256" key="1">
    <source>
        <dbReference type="SAM" id="Phobius"/>
    </source>
</evidence>
<keyword evidence="1" id="KW-0812">Transmembrane</keyword>
<name>A0A7S7SJE1_PALFE</name>
<proteinExistence type="predicted"/>
<dbReference type="AlphaFoldDB" id="A0A7S7SJE1"/>
<keyword evidence="1" id="KW-0472">Membrane</keyword>
<keyword evidence="1" id="KW-1133">Transmembrane helix</keyword>
<dbReference type="KEGG" id="pfer:IRI77_27875"/>
<dbReference type="PIRSF" id="PIRSF011443">
    <property type="entry name" value="YgjV"/>
    <property type="match status" value="1"/>
</dbReference>
<protein>
    <submittedName>
        <fullName evidence="2">YgjV family protein</fullName>
    </submittedName>
</protein>
<evidence type="ECO:0000313" key="3">
    <source>
        <dbReference type="Proteomes" id="UP000593892"/>
    </source>
</evidence>
<evidence type="ECO:0000313" key="2">
    <source>
        <dbReference type="EMBL" id="QOY86588.1"/>
    </source>
</evidence>
<dbReference type="Pfam" id="PF10688">
    <property type="entry name" value="Imp-YgjV"/>
    <property type="match status" value="1"/>
</dbReference>
<dbReference type="RefSeq" id="WP_194448257.1">
    <property type="nucleotide sequence ID" value="NZ_CP063849.1"/>
</dbReference>
<feature type="transmembrane region" description="Helical" evidence="1">
    <location>
        <begin position="72"/>
        <end position="88"/>
    </location>
</feature>
<dbReference type="EMBL" id="CP063849">
    <property type="protein sequence ID" value="QOY86588.1"/>
    <property type="molecule type" value="Genomic_DNA"/>
</dbReference>
<feature type="transmembrane region" description="Helical" evidence="1">
    <location>
        <begin position="6"/>
        <end position="24"/>
    </location>
</feature>
<sequence>MDYFSPAQCAGYVALVLGVGAFLTRDDRRMKLLLSAESVVYGAHFLMLGNLPAAGSAGISAGRTYLSLRSRSLWLAAAAIALNIWVGLRVAHSGLGWLPIVGSCVATVGFFTLDGMRLRLVLLTSTLMWLANGYISRSIGGTVLESLIATANITTLVRMGLEKARLRAAV</sequence>
<reference evidence="2 3" key="1">
    <citation type="submission" date="2020-10" db="EMBL/GenBank/DDBJ databases">
        <title>Complete genome sequence of Paludibaculum fermentans P105T, a facultatively anaerobic acidobacterium capable of dissimilatory Fe(III) reduction.</title>
        <authorList>
            <person name="Dedysh S.N."/>
            <person name="Beletsky A.V."/>
            <person name="Kulichevskaya I.S."/>
            <person name="Mardanov A.V."/>
            <person name="Ravin N.V."/>
        </authorList>
    </citation>
    <scope>NUCLEOTIDE SEQUENCE [LARGE SCALE GENOMIC DNA]</scope>
    <source>
        <strain evidence="2 3">P105</strain>
    </source>
</reference>
<dbReference type="InterPro" id="IPR026267">
    <property type="entry name" value="YgjV"/>
</dbReference>
<dbReference type="InterPro" id="IPR019629">
    <property type="entry name" value="Uncharacterised_HI1736/YgjV"/>
</dbReference>
<dbReference type="Proteomes" id="UP000593892">
    <property type="component" value="Chromosome"/>
</dbReference>
<feature type="transmembrane region" description="Helical" evidence="1">
    <location>
        <begin position="94"/>
        <end position="113"/>
    </location>
</feature>
<accession>A0A7S7SJE1</accession>
<keyword evidence="3" id="KW-1185">Reference proteome</keyword>
<gene>
    <name evidence="2" type="ORF">IRI77_27875</name>
</gene>